<dbReference type="Pfam" id="PF03600">
    <property type="entry name" value="CitMHS"/>
    <property type="match status" value="1"/>
</dbReference>
<feature type="domain" description="RCK C-terminal" evidence="8">
    <location>
        <begin position="286"/>
        <end position="371"/>
    </location>
</feature>
<keyword evidence="10" id="KW-1185">Reference proteome</keyword>
<comment type="caution">
    <text evidence="9">The sequence shown here is derived from an EMBL/GenBank/DDBJ whole genome shotgun (WGS) entry which is preliminary data.</text>
</comment>
<feature type="transmembrane region" description="Helical" evidence="7">
    <location>
        <begin position="107"/>
        <end position="125"/>
    </location>
</feature>
<feature type="transmembrane region" description="Helical" evidence="7">
    <location>
        <begin position="213"/>
        <end position="232"/>
    </location>
</feature>
<dbReference type="InterPro" id="IPR036721">
    <property type="entry name" value="RCK_C_sf"/>
</dbReference>
<feature type="transmembrane region" description="Helical" evidence="7">
    <location>
        <begin position="567"/>
        <end position="598"/>
    </location>
</feature>
<evidence type="ECO:0000256" key="2">
    <source>
        <dbReference type="ARBA" id="ARBA00022448"/>
    </source>
</evidence>
<feature type="transmembrane region" description="Helical" evidence="7">
    <location>
        <begin position="610"/>
        <end position="629"/>
    </location>
</feature>
<keyword evidence="3 7" id="KW-0812">Transmembrane</keyword>
<evidence type="ECO:0000259" key="8">
    <source>
        <dbReference type="PROSITE" id="PS51202"/>
    </source>
</evidence>
<dbReference type="Proteomes" id="UP001595711">
    <property type="component" value="Unassembled WGS sequence"/>
</dbReference>
<dbReference type="EMBL" id="JBHRYJ010000002">
    <property type="protein sequence ID" value="MFC3676039.1"/>
    <property type="molecule type" value="Genomic_DNA"/>
</dbReference>
<feature type="transmembrane region" description="Helical" evidence="7">
    <location>
        <begin position="12"/>
        <end position="30"/>
    </location>
</feature>
<name>A0ABV7VFW5_9PROT</name>
<evidence type="ECO:0000256" key="4">
    <source>
        <dbReference type="ARBA" id="ARBA00022737"/>
    </source>
</evidence>
<feature type="transmembrane region" description="Helical" evidence="7">
    <location>
        <begin position="480"/>
        <end position="513"/>
    </location>
</feature>
<feature type="domain" description="RCK C-terminal" evidence="8">
    <location>
        <begin position="379"/>
        <end position="464"/>
    </location>
</feature>
<comment type="subcellular location">
    <subcellularLocation>
        <location evidence="1">Membrane</location>
        <topology evidence="1">Multi-pass membrane protein</topology>
    </subcellularLocation>
</comment>
<dbReference type="InterPro" id="IPR051679">
    <property type="entry name" value="DASS-Related_Transporters"/>
</dbReference>
<keyword evidence="2" id="KW-0813">Transport</keyword>
<evidence type="ECO:0000256" key="6">
    <source>
        <dbReference type="ARBA" id="ARBA00023136"/>
    </source>
</evidence>
<feature type="transmembrane region" description="Helical" evidence="7">
    <location>
        <begin position="253"/>
        <end position="276"/>
    </location>
</feature>
<dbReference type="PANTHER" id="PTHR43652:SF2">
    <property type="entry name" value="BASIC AMINO ACID ANTIPORTER YFCC-RELATED"/>
    <property type="match status" value="1"/>
</dbReference>
<feature type="transmembrane region" description="Helical" evidence="7">
    <location>
        <begin position="82"/>
        <end position="100"/>
    </location>
</feature>
<dbReference type="SUPFAM" id="SSF116726">
    <property type="entry name" value="TrkA C-terminal domain-like"/>
    <property type="match status" value="2"/>
</dbReference>
<feature type="transmembrane region" description="Helical" evidence="7">
    <location>
        <begin position="525"/>
        <end position="544"/>
    </location>
</feature>
<feature type="transmembrane region" description="Helical" evidence="7">
    <location>
        <begin position="649"/>
        <end position="669"/>
    </location>
</feature>
<proteinExistence type="predicted"/>
<dbReference type="InterPro" id="IPR031312">
    <property type="entry name" value="Na/sul_symport_CS"/>
</dbReference>
<dbReference type="Gene3D" id="3.30.70.1450">
    <property type="entry name" value="Regulator of K+ conductance, C-terminal domain"/>
    <property type="match status" value="2"/>
</dbReference>
<reference evidence="10" key="1">
    <citation type="journal article" date="2019" name="Int. J. Syst. Evol. Microbiol.">
        <title>The Global Catalogue of Microorganisms (GCM) 10K type strain sequencing project: providing services to taxonomists for standard genome sequencing and annotation.</title>
        <authorList>
            <consortium name="The Broad Institute Genomics Platform"/>
            <consortium name="The Broad Institute Genome Sequencing Center for Infectious Disease"/>
            <person name="Wu L."/>
            <person name="Ma J."/>
        </authorList>
    </citation>
    <scope>NUCLEOTIDE SEQUENCE [LARGE SCALE GENOMIC DNA]</scope>
    <source>
        <strain evidence="10">KCTC 42182</strain>
    </source>
</reference>
<dbReference type="PANTHER" id="PTHR43652">
    <property type="entry name" value="BASIC AMINO ACID ANTIPORTER YFCC-RELATED"/>
    <property type="match status" value="1"/>
</dbReference>
<keyword evidence="5 7" id="KW-1133">Transmembrane helix</keyword>
<evidence type="ECO:0000256" key="7">
    <source>
        <dbReference type="SAM" id="Phobius"/>
    </source>
</evidence>
<dbReference type="RefSeq" id="WP_379727531.1">
    <property type="nucleotide sequence ID" value="NZ_JBHRYJ010000002.1"/>
</dbReference>
<dbReference type="PROSITE" id="PS51202">
    <property type="entry name" value="RCK_C"/>
    <property type="match status" value="2"/>
</dbReference>
<organism evidence="9 10">
    <name type="scientific">Ferrovibrio xuzhouensis</name>
    <dbReference type="NCBI Taxonomy" id="1576914"/>
    <lineage>
        <taxon>Bacteria</taxon>
        <taxon>Pseudomonadati</taxon>
        <taxon>Pseudomonadota</taxon>
        <taxon>Alphaproteobacteria</taxon>
        <taxon>Rhodospirillales</taxon>
        <taxon>Rhodospirillaceae</taxon>
        <taxon>Ferrovibrio</taxon>
    </lineage>
</organism>
<dbReference type="PROSITE" id="PS01271">
    <property type="entry name" value="NA_SULFATE"/>
    <property type="match status" value="1"/>
</dbReference>
<gene>
    <name evidence="9" type="ORF">ACFOOQ_10830</name>
</gene>
<keyword evidence="4" id="KW-0677">Repeat</keyword>
<evidence type="ECO:0000256" key="5">
    <source>
        <dbReference type="ARBA" id="ARBA00022989"/>
    </source>
</evidence>
<keyword evidence="6 7" id="KW-0472">Membrane</keyword>
<evidence type="ECO:0000313" key="9">
    <source>
        <dbReference type="EMBL" id="MFC3676039.1"/>
    </source>
</evidence>
<evidence type="ECO:0000313" key="10">
    <source>
        <dbReference type="Proteomes" id="UP001595711"/>
    </source>
</evidence>
<evidence type="ECO:0000256" key="3">
    <source>
        <dbReference type="ARBA" id="ARBA00022692"/>
    </source>
</evidence>
<evidence type="ECO:0000256" key="1">
    <source>
        <dbReference type="ARBA" id="ARBA00004141"/>
    </source>
</evidence>
<dbReference type="InterPro" id="IPR006037">
    <property type="entry name" value="RCK_C"/>
</dbReference>
<feature type="transmembrane region" description="Helical" evidence="7">
    <location>
        <begin position="131"/>
        <end position="150"/>
    </location>
</feature>
<protein>
    <submittedName>
        <fullName evidence="9">SLC13 family permease</fullName>
    </submittedName>
</protein>
<accession>A0ABV7VFW5</accession>
<dbReference type="InterPro" id="IPR004680">
    <property type="entry name" value="Cit_transptr-like_dom"/>
</dbReference>
<dbReference type="Pfam" id="PF02080">
    <property type="entry name" value="TrkA_C"/>
    <property type="match status" value="1"/>
</dbReference>
<feature type="transmembrane region" description="Helical" evidence="7">
    <location>
        <begin position="171"/>
        <end position="201"/>
    </location>
</feature>
<sequence>MLHITAKFARPTWLRFAVAAAIFAQILSRWSGNQQTRPRIAGAERIGRPGVVFRCCMQPDPPACSSRWTKHRLFNTLSRMTLPQIETLVLLGLALVLFASGKLRHDLVALLVLFAALVLGLVPFGEAFNGFGHPAVITVAAALVVSRAIAATGILDNLASRLAAKARHPMLLIVLLGIPAALASSVMNNVAALALMMPVAIAVSRSAQVSPSLTLMPLSFISMLGGLITLIGTPPNVIIATVRADRLGEPFHLFDFAPVGLAVSAGGIAFIALLGWRLVPQRIAAGKSSGHEGVQEYLLEARVGEESPLAGKPLRETSTRLDEHDATLLGLKRGEVTIPSAAQWTPVRAGDTLLIEAAPDDVGSLLEPLGLSLFKPDNEVIEDTRAGDLKLVEAVVRPYGLVEGLTPAEVRLRQRYMVNFLGVAREGVRRFSGLKNWRFAAGDVLLLQGEGDRIDDAIGRLGLLPLATRDLGLGPRPGALFVIAVVIAALAALAFGLAPAAVCLAGAAVVLMVTKRIGLREAYDAVDGSVLVLLGAMIPVGDAFDTTGTTKLIADGLVGLSGDLQPIWILALLLLVTMLLTDIVNNAATALLMAPLGIDIAQRLKANPDTFLMIVAVGASCAFLTPIGHQNNLLVMGPGGYRFSDYWRLGLPLEAFIFIVTLMLVPMIWPLSL</sequence>